<dbReference type="Proteomes" id="UP000295680">
    <property type="component" value="Unassembled WGS sequence"/>
</dbReference>
<dbReference type="InterPro" id="IPR038765">
    <property type="entry name" value="Papain-like_cys_pep_sf"/>
</dbReference>
<evidence type="ECO:0000256" key="2">
    <source>
        <dbReference type="ARBA" id="ARBA00022670"/>
    </source>
</evidence>
<feature type="signal peptide" evidence="5">
    <location>
        <begin position="1"/>
        <end position="37"/>
    </location>
</feature>
<keyword evidence="5" id="KW-0732">Signal</keyword>
<dbReference type="InterPro" id="IPR000064">
    <property type="entry name" value="NLP_P60_dom"/>
</dbReference>
<accession>A0A4R2II90</accession>
<evidence type="ECO:0000256" key="3">
    <source>
        <dbReference type="ARBA" id="ARBA00022801"/>
    </source>
</evidence>
<proteinExistence type="inferred from homology"/>
<comment type="caution">
    <text evidence="7">The sequence shown here is derived from an EMBL/GenBank/DDBJ whole genome shotgun (WGS) entry which is preliminary data.</text>
</comment>
<dbReference type="Pfam" id="PF00877">
    <property type="entry name" value="NLPC_P60"/>
    <property type="match status" value="1"/>
</dbReference>
<dbReference type="EMBL" id="SLWS01000024">
    <property type="protein sequence ID" value="TCO44247.1"/>
    <property type="molecule type" value="Genomic_DNA"/>
</dbReference>
<dbReference type="PANTHER" id="PTHR47359">
    <property type="entry name" value="PEPTIDOGLYCAN DL-ENDOPEPTIDASE CWLO"/>
    <property type="match status" value="1"/>
</dbReference>
<evidence type="ECO:0000313" key="8">
    <source>
        <dbReference type="Proteomes" id="UP000295680"/>
    </source>
</evidence>
<comment type="similarity">
    <text evidence="1">Belongs to the peptidase C40 family.</text>
</comment>
<keyword evidence="4" id="KW-0788">Thiol protease</keyword>
<protein>
    <submittedName>
        <fullName evidence="7">Cell wall-associated NlpC family hydrolase</fullName>
    </submittedName>
</protein>
<feature type="domain" description="NlpC/P60" evidence="6">
    <location>
        <begin position="236"/>
        <end position="353"/>
    </location>
</feature>
<dbReference type="GO" id="GO:0006508">
    <property type="term" value="P:proteolysis"/>
    <property type="evidence" value="ECO:0007669"/>
    <property type="project" value="UniProtKB-KW"/>
</dbReference>
<gene>
    <name evidence="7" type="ORF">EV192_12420</name>
</gene>
<dbReference type="PANTHER" id="PTHR47359:SF3">
    <property type="entry name" value="NLP_P60 DOMAIN-CONTAINING PROTEIN-RELATED"/>
    <property type="match status" value="1"/>
</dbReference>
<feature type="chain" id="PRO_5020207127" evidence="5">
    <location>
        <begin position="38"/>
        <end position="353"/>
    </location>
</feature>
<keyword evidence="8" id="KW-1185">Reference proteome</keyword>
<dbReference type="PROSITE" id="PS51935">
    <property type="entry name" value="NLPC_P60"/>
    <property type="match status" value="1"/>
</dbReference>
<keyword evidence="3 7" id="KW-0378">Hydrolase</keyword>
<evidence type="ECO:0000256" key="5">
    <source>
        <dbReference type="SAM" id="SignalP"/>
    </source>
</evidence>
<evidence type="ECO:0000259" key="6">
    <source>
        <dbReference type="PROSITE" id="PS51935"/>
    </source>
</evidence>
<dbReference type="AlphaFoldDB" id="A0A4R2II90"/>
<dbReference type="InterPro" id="IPR051794">
    <property type="entry name" value="PG_Endopeptidase_C40"/>
</dbReference>
<keyword evidence="2" id="KW-0645">Protease</keyword>
<dbReference type="RefSeq" id="WP_132126394.1">
    <property type="nucleotide sequence ID" value="NZ_SLWS01000024.1"/>
</dbReference>
<reference evidence="7 8" key="1">
    <citation type="submission" date="2019-03" db="EMBL/GenBank/DDBJ databases">
        <title>Genomic Encyclopedia of Type Strains, Phase IV (KMG-IV): sequencing the most valuable type-strain genomes for metagenomic binning, comparative biology and taxonomic classification.</title>
        <authorList>
            <person name="Goeker M."/>
        </authorList>
    </citation>
    <scope>NUCLEOTIDE SEQUENCE [LARGE SCALE GENOMIC DNA]</scope>
    <source>
        <strain evidence="7 8">DSM 45934</strain>
    </source>
</reference>
<name>A0A4R2II90_9PSEU</name>
<sequence length="353" mass="37158">MSRLVRSGGWRGALVRKIVLAALSALIAGLVNATASAAVEQPPTTVAGLLGRYYDLSNQAERVNEELLLVQENLQGKRTDSQAAAVRAQAARTAADVARGRASQAQDDQSRLDALIQSSGDLNAMSAFLNSSSQADVIAKMQASSMASQMSGSAAEQGKVAIADAEKAARDATAAEIEARRSEAAVSATEQQVTRQRDELTKQIAAVKATLDSLTPQQKAILQDTPDNGSGAVVPKGNLGEVVKFALSKLGLPYLWGGTGPQAFDCSGLMQAAYRAGGLQLPRVSIEQSTVGQAINRADVRAGDMIFYYSPVHHVAMAIDNKRAVHAPDVGQNIRVSNIDAIGPITVIRRVMN</sequence>
<dbReference type="GO" id="GO:0008234">
    <property type="term" value="F:cysteine-type peptidase activity"/>
    <property type="evidence" value="ECO:0007669"/>
    <property type="project" value="UniProtKB-KW"/>
</dbReference>
<dbReference type="SUPFAM" id="SSF54001">
    <property type="entry name" value="Cysteine proteinases"/>
    <property type="match status" value="1"/>
</dbReference>
<evidence type="ECO:0000256" key="4">
    <source>
        <dbReference type="ARBA" id="ARBA00022807"/>
    </source>
</evidence>
<organism evidence="7 8">
    <name type="scientific">Actinocrispum wychmicini</name>
    <dbReference type="NCBI Taxonomy" id="1213861"/>
    <lineage>
        <taxon>Bacteria</taxon>
        <taxon>Bacillati</taxon>
        <taxon>Actinomycetota</taxon>
        <taxon>Actinomycetes</taxon>
        <taxon>Pseudonocardiales</taxon>
        <taxon>Pseudonocardiaceae</taxon>
        <taxon>Actinocrispum</taxon>
    </lineage>
</organism>
<evidence type="ECO:0000256" key="1">
    <source>
        <dbReference type="ARBA" id="ARBA00007074"/>
    </source>
</evidence>
<dbReference type="OrthoDB" id="5177647at2"/>
<dbReference type="Gene3D" id="3.90.1720.10">
    <property type="entry name" value="endopeptidase domain like (from Nostoc punctiforme)"/>
    <property type="match status" value="1"/>
</dbReference>
<evidence type="ECO:0000313" key="7">
    <source>
        <dbReference type="EMBL" id="TCO44247.1"/>
    </source>
</evidence>